<evidence type="ECO:0000256" key="1">
    <source>
        <dbReference type="SAM" id="Phobius"/>
    </source>
</evidence>
<evidence type="ECO:0000259" key="2">
    <source>
        <dbReference type="PROSITE" id="PS51677"/>
    </source>
</evidence>
<gene>
    <name evidence="3" type="ORF">H8S01_10665</name>
</gene>
<organism evidence="3 4">
    <name type="scientific">Lachnospira hominis</name>
    <name type="common">ex Liu et al. 2021</name>
    <dbReference type="NCBI Taxonomy" id="2763051"/>
    <lineage>
        <taxon>Bacteria</taxon>
        <taxon>Bacillati</taxon>
        <taxon>Bacillota</taxon>
        <taxon>Clostridia</taxon>
        <taxon>Lachnospirales</taxon>
        <taxon>Lachnospiraceae</taxon>
        <taxon>Lachnospira</taxon>
    </lineage>
</organism>
<keyword evidence="1" id="KW-0472">Membrane</keyword>
<dbReference type="EMBL" id="JACOPD010000007">
    <property type="protein sequence ID" value="MBC5681420.1"/>
    <property type="molecule type" value="Genomic_DNA"/>
</dbReference>
<comment type="caution">
    <text evidence="3">The sequence shown here is derived from an EMBL/GenBank/DDBJ whole genome shotgun (WGS) entry which is preliminary data.</text>
</comment>
<keyword evidence="4" id="KW-1185">Reference proteome</keyword>
<dbReference type="InterPro" id="IPR011330">
    <property type="entry name" value="Glyco_hydro/deAcase_b/a-brl"/>
</dbReference>
<proteinExistence type="predicted"/>
<dbReference type="CDD" id="cd10944">
    <property type="entry name" value="CE4_SmPgdA_like"/>
    <property type="match status" value="1"/>
</dbReference>
<dbReference type="InterPro" id="IPR013783">
    <property type="entry name" value="Ig-like_fold"/>
</dbReference>
<dbReference type="Gene3D" id="3.20.20.370">
    <property type="entry name" value="Glycoside hydrolase/deacetylase"/>
    <property type="match status" value="1"/>
</dbReference>
<feature type="domain" description="NodB homology" evidence="2">
    <location>
        <begin position="281"/>
        <end position="471"/>
    </location>
</feature>
<dbReference type="RefSeq" id="WP_021866187.1">
    <property type="nucleotide sequence ID" value="NZ_JACOPD010000007.1"/>
</dbReference>
<reference evidence="3 4" key="1">
    <citation type="submission" date="2020-08" db="EMBL/GenBank/DDBJ databases">
        <title>Genome public.</title>
        <authorList>
            <person name="Liu C."/>
            <person name="Sun Q."/>
        </authorList>
    </citation>
    <scope>NUCLEOTIDE SEQUENCE [LARGE SCALE GENOMIC DNA]</scope>
    <source>
        <strain evidence="3 4">NSJ-43</strain>
    </source>
</reference>
<evidence type="ECO:0000313" key="4">
    <source>
        <dbReference type="Proteomes" id="UP000628463"/>
    </source>
</evidence>
<dbReference type="PANTHER" id="PTHR10587">
    <property type="entry name" value="GLYCOSYL TRANSFERASE-RELATED"/>
    <property type="match status" value="1"/>
</dbReference>
<accession>A0ABR7G1W3</accession>
<dbReference type="PANTHER" id="PTHR10587:SF125">
    <property type="entry name" value="POLYSACCHARIDE DEACETYLASE YHEN-RELATED"/>
    <property type="match status" value="1"/>
</dbReference>
<dbReference type="Proteomes" id="UP000628463">
    <property type="component" value="Unassembled WGS sequence"/>
</dbReference>
<dbReference type="Pfam" id="PF16403">
    <property type="entry name" value="Bact_surface_Ig-like"/>
    <property type="match status" value="3"/>
</dbReference>
<dbReference type="PROSITE" id="PS51677">
    <property type="entry name" value="NODB"/>
    <property type="match status" value="1"/>
</dbReference>
<keyword evidence="1" id="KW-1133">Transmembrane helix</keyword>
<dbReference type="SUPFAM" id="SSF88713">
    <property type="entry name" value="Glycoside hydrolase/deacetylase"/>
    <property type="match status" value="1"/>
</dbReference>
<dbReference type="InterPro" id="IPR032179">
    <property type="entry name" value="Cry22Aa_Ig-like"/>
</dbReference>
<dbReference type="InterPro" id="IPR050248">
    <property type="entry name" value="Polysacc_deacetylase_ArnD"/>
</dbReference>
<keyword evidence="1" id="KW-0812">Transmembrane</keyword>
<name>A0ABR7G1W3_9FIRM</name>
<feature type="transmembrane region" description="Helical" evidence="1">
    <location>
        <begin position="19"/>
        <end position="39"/>
    </location>
</feature>
<dbReference type="Pfam" id="PF01522">
    <property type="entry name" value="Polysacc_deac_1"/>
    <property type="match status" value="1"/>
</dbReference>
<protein>
    <submittedName>
        <fullName evidence="3">DUF5011 domain-containing protein</fullName>
    </submittedName>
</protein>
<evidence type="ECO:0000313" key="3">
    <source>
        <dbReference type="EMBL" id="MBC5681420.1"/>
    </source>
</evidence>
<dbReference type="InterPro" id="IPR002509">
    <property type="entry name" value="NODB_dom"/>
</dbReference>
<dbReference type="Gene3D" id="2.60.40.10">
    <property type="entry name" value="Immunoglobulins"/>
    <property type="match status" value="3"/>
</dbReference>
<sequence>MASENIVQKKKQNQKKKQLLIITTIISVLLLLIIIFTSLCHIKIRLNGDSDETVEYGNEYTEEGATAAYTVLFSRKKPLAVTIDGIVDSSKVGKYHIKYKAKKGLFSSEKTRTVSVVDTECPVIELNHTDGYYPKKGEAYIEEGYTAHDNYDGDITNKVTRKETKRSITYTVSDSSGNIAVATREIEYNDGIAPTITLNGDSDITMNAGTAFDDPGCTASDSKGNDLTEAVTVDGDLNTYKAGDYTITYSVTDKYGNESSVERHIKINPLRQADTVSPGSKTVYLTFDDGPGEYTQQLLDTLAKYNVKATFFVTDGNSNYRYLLAKEAAAGHTVAIHSATHDYKYIYSSCDAYFEDLNRMSDIITEQTGKRPKLLRFPGGSSNTISKQYCSRIMSVLTKAVSDQGYKYFDWNVSSGDAGGTTSTSEVYNNVISGIQSHDISVVLQHDIKLFSVNAVEDIIVWGLANGYTFLPLTESSPAIHHGVNN</sequence>